<dbReference type="EMBL" id="AWFF01000058">
    <property type="protein sequence ID" value="KCZ53198.1"/>
    <property type="molecule type" value="Genomic_DNA"/>
</dbReference>
<reference evidence="1 2" key="1">
    <citation type="journal article" date="2014" name="Antonie Van Leeuwenhoek">
        <title>Hyphomonas beringensis sp. nov. and Hyphomonas chukchiensis sp. nov., isolated from surface seawater of the Bering Sea and Chukchi Sea.</title>
        <authorList>
            <person name="Li C."/>
            <person name="Lai Q."/>
            <person name="Li G."/>
            <person name="Dong C."/>
            <person name="Wang J."/>
            <person name="Liao Y."/>
            <person name="Shao Z."/>
        </authorList>
    </citation>
    <scope>NUCLEOTIDE SEQUENCE [LARGE SCALE GENOMIC DNA]</scope>
    <source>
        <strain evidence="1 2">25B14_1</strain>
    </source>
</reference>
<name>A0A062U645_9PROT</name>
<dbReference type="STRING" id="1280946.HY29_17440"/>
<dbReference type="Proteomes" id="UP000027037">
    <property type="component" value="Unassembled WGS sequence"/>
</dbReference>
<accession>A0A062U645</accession>
<protein>
    <recommendedName>
        <fullName evidence="3">PIN domain-containing protein</fullName>
    </recommendedName>
</protein>
<comment type="caution">
    <text evidence="1">The sequence shown here is derived from an EMBL/GenBank/DDBJ whole genome shotgun (WGS) entry which is preliminary data.</text>
</comment>
<dbReference type="AlphaFoldDB" id="A0A062U645"/>
<evidence type="ECO:0008006" key="3">
    <source>
        <dbReference type="Google" id="ProtNLM"/>
    </source>
</evidence>
<dbReference type="PATRIC" id="fig|1280946.3.peg.2769"/>
<keyword evidence="2" id="KW-1185">Reference proteome</keyword>
<evidence type="ECO:0000313" key="1">
    <source>
        <dbReference type="EMBL" id="KCZ53198.1"/>
    </source>
</evidence>
<evidence type="ECO:0000313" key="2">
    <source>
        <dbReference type="Proteomes" id="UP000027037"/>
    </source>
</evidence>
<proteinExistence type="predicted"/>
<sequence length="305" mass="33835">MVNDSLCRTLIVNEDSEVDFVSFDPETLAQLQGVLQAYPDIARLVGGLHTFRVVIDANKVFRDLLARYRSWSQPTLTECLVRSGVLEVYIPIHGVNEVNSDALQRFARNQAPAEKLRAEWAAYQECLIIDDRFDQAVPGHPVIEDPKDVPYFQLMEAIGAIGILTEDKHFNRIGLKKMSGDSLGPVKAYAAIMQELLGVRIAVSGVGIVSIAGLVEGGKIIARVWSQTPDLVKLLFGGLAIYAIMDPRMQSRAKAASVKLWKSVEPAMEFAADQIAKDNVRMQLATEERRKLLHGRATHNDEPDE</sequence>
<organism evidence="1 2">
    <name type="scientific">Hyphomonas beringensis</name>
    <dbReference type="NCBI Taxonomy" id="1280946"/>
    <lineage>
        <taxon>Bacteria</taxon>
        <taxon>Pseudomonadati</taxon>
        <taxon>Pseudomonadota</taxon>
        <taxon>Alphaproteobacteria</taxon>
        <taxon>Hyphomonadales</taxon>
        <taxon>Hyphomonadaceae</taxon>
        <taxon>Hyphomonas</taxon>
    </lineage>
</organism>
<gene>
    <name evidence="1" type="ORF">HY29_17440</name>
</gene>